<evidence type="ECO:0000256" key="2">
    <source>
        <dbReference type="SAM" id="MobiDB-lite"/>
    </source>
</evidence>
<reference evidence="5" key="1">
    <citation type="submission" date="2025-02" db="EMBL/GenBank/DDBJ databases">
        <authorList>
            <consortium name="NCBI Genome Project"/>
        </authorList>
    </citation>
    <scope>NUCLEOTIDE SEQUENCE</scope>
</reference>
<evidence type="ECO:0000313" key="5">
    <source>
        <dbReference type="RefSeq" id="XP_059606000.1"/>
    </source>
</evidence>
<dbReference type="VEuPathDB" id="FungiDB:An02g01300"/>
<dbReference type="SUPFAM" id="SSF52499">
    <property type="entry name" value="Isochorismatase-like hydrolases"/>
    <property type="match status" value="1"/>
</dbReference>
<dbReference type="PROSITE" id="PS51257">
    <property type="entry name" value="PROKAR_LIPOPROTEIN"/>
    <property type="match status" value="1"/>
</dbReference>
<dbReference type="InterPro" id="IPR036380">
    <property type="entry name" value="Isochorismatase-like_sf"/>
</dbReference>
<feature type="region of interest" description="Disordered" evidence="2">
    <location>
        <begin position="184"/>
        <end position="206"/>
    </location>
</feature>
<dbReference type="RefSeq" id="XP_059606000.1">
    <property type="nucleotide sequence ID" value="XM_059746061.1"/>
</dbReference>
<dbReference type="AlphaFoldDB" id="A0AAJ8C186"/>
<evidence type="ECO:0000256" key="1">
    <source>
        <dbReference type="ARBA" id="ARBA00006336"/>
    </source>
</evidence>
<gene>
    <name evidence="5" type="ORF">An02g01300</name>
</gene>
<dbReference type="InterPro" id="IPR000868">
    <property type="entry name" value="Isochorismatase-like_dom"/>
</dbReference>
<comment type="similarity">
    <text evidence="1">Belongs to the isochorismatase family.</text>
</comment>
<dbReference type="Gene3D" id="3.40.50.850">
    <property type="entry name" value="Isochorismatase-like"/>
    <property type="match status" value="1"/>
</dbReference>
<dbReference type="GeneID" id="4978615"/>
<sequence>MFKYSLACLALLATGCLSSTTTTTTSKPGYSRNITSTVTDPSFSFGQHYAVLNLDLIDGLVANVNTTKAGQLWIDNVANWIDAVHKQDSPPLSIFTRIFFSNTYRPELGNAPFASAVTSLGNATASSPDSQIYSAFKTLDNWDVVLQKARYYAGAGNQLEEILSSQKIDTVILHTSGWGSLTPTTARTKSPNCMRPFPNQDTRKDHASEKRRWWRMHAISQGAAGCPGATPCINSESRRSAAASHIFETSRAPINFCLDGTGDERRAILGRSTLETLPNQSSHRERSIPLRRSPTDARRRKRGHAAWAVLVAQGPEPQSTASGRETRRTGSELTPVAIPQADPDKTGVE</sequence>
<dbReference type="KEGG" id="ang:An02g01300"/>
<evidence type="ECO:0000256" key="3">
    <source>
        <dbReference type="SAM" id="SignalP"/>
    </source>
</evidence>
<feature type="compositionally biased region" description="Basic and acidic residues" evidence="2">
    <location>
        <begin position="282"/>
        <end position="297"/>
    </location>
</feature>
<accession>A0AAJ8C186</accession>
<feature type="signal peptide" evidence="3">
    <location>
        <begin position="1"/>
        <end position="18"/>
    </location>
</feature>
<feature type="chain" id="PRO_5044893352" description="Isochorismatase-like domain-containing protein" evidence="3">
    <location>
        <begin position="19"/>
        <end position="349"/>
    </location>
</feature>
<dbReference type="Pfam" id="PF00857">
    <property type="entry name" value="Isochorismatase"/>
    <property type="match status" value="1"/>
</dbReference>
<keyword evidence="3" id="KW-0732">Signal</keyword>
<evidence type="ECO:0000259" key="4">
    <source>
        <dbReference type="Pfam" id="PF00857"/>
    </source>
</evidence>
<feature type="domain" description="Isochorismatase-like" evidence="4">
    <location>
        <begin position="50"/>
        <end position="173"/>
    </location>
</feature>
<organism evidence="5">
    <name type="scientific">Aspergillus niger</name>
    <dbReference type="NCBI Taxonomy" id="5061"/>
    <lineage>
        <taxon>Eukaryota</taxon>
        <taxon>Fungi</taxon>
        <taxon>Dikarya</taxon>
        <taxon>Ascomycota</taxon>
        <taxon>Pezizomycotina</taxon>
        <taxon>Eurotiomycetes</taxon>
        <taxon>Eurotiomycetidae</taxon>
        <taxon>Eurotiales</taxon>
        <taxon>Aspergillaceae</taxon>
        <taxon>Aspergillus</taxon>
        <taxon>Aspergillus subgen. Circumdati</taxon>
    </lineage>
</organism>
<reference evidence="5" key="2">
    <citation type="submission" date="2025-08" db="UniProtKB">
        <authorList>
            <consortium name="RefSeq"/>
        </authorList>
    </citation>
    <scope>IDENTIFICATION</scope>
</reference>
<name>A0AAJ8C186_ASPNG</name>
<feature type="region of interest" description="Disordered" evidence="2">
    <location>
        <begin position="272"/>
        <end position="349"/>
    </location>
</feature>
<protein>
    <recommendedName>
        <fullName evidence="4">Isochorismatase-like domain-containing protein</fullName>
    </recommendedName>
</protein>
<proteinExistence type="inferred from homology"/>